<dbReference type="GO" id="GO:0015188">
    <property type="term" value="F:L-isoleucine transmembrane transporter activity"/>
    <property type="evidence" value="ECO:0007669"/>
    <property type="project" value="TreeGrafter"/>
</dbReference>
<evidence type="ECO:0000256" key="1">
    <source>
        <dbReference type="ARBA" id="ARBA00022448"/>
    </source>
</evidence>
<keyword evidence="2" id="KW-0547">Nucleotide-binding</keyword>
<dbReference type="GO" id="GO:0016887">
    <property type="term" value="F:ATP hydrolysis activity"/>
    <property type="evidence" value="ECO:0007669"/>
    <property type="project" value="InterPro"/>
</dbReference>
<feature type="region of interest" description="Disordered" evidence="4">
    <location>
        <begin position="1"/>
        <end position="21"/>
    </location>
</feature>
<keyword evidence="1" id="KW-0813">Transport</keyword>
<dbReference type="GO" id="GO:0005304">
    <property type="term" value="F:L-valine transmembrane transporter activity"/>
    <property type="evidence" value="ECO:0007669"/>
    <property type="project" value="TreeGrafter"/>
</dbReference>
<dbReference type="InterPro" id="IPR032823">
    <property type="entry name" value="BCA_ABC_TP_C"/>
</dbReference>
<reference evidence="6 7" key="1">
    <citation type="submission" date="2019-06" db="EMBL/GenBank/DDBJ databases">
        <title>Rhodococcus spaelei sp. nov., isolated from a cave.</title>
        <authorList>
            <person name="Lee S.D."/>
        </authorList>
    </citation>
    <scope>NUCLEOTIDE SEQUENCE [LARGE SCALE GENOMIC DNA]</scope>
    <source>
        <strain evidence="6 7">C9-5</strain>
    </source>
</reference>
<dbReference type="GO" id="GO:0042941">
    <property type="term" value="P:D-alanine transmembrane transport"/>
    <property type="evidence" value="ECO:0007669"/>
    <property type="project" value="TreeGrafter"/>
</dbReference>
<keyword evidence="7" id="KW-1185">Reference proteome</keyword>
<dbReference type="InterPro" id="IPR003593">
    <property type="entry name" value="AAA+_ATPase"/>
</dbReference>
<evidence type="ECO:0000313" key="6">
    <source>
        <dbReference type="EMBL" id="TQF68657.1"/>
    </source>
</evidence>
<dbReference type="EMBL" id="VIGH01000005">
    <property type="protein sequence ID" value="TQF68657.1"/>
    <property type="molecule type" value="Genomic_DNA"/>
</dbReference>
<evidence type="ECO:0000259" key="5">
    <source>
        <dbReference type="PROSITE" id="PS50893"/>
    </source>
</evidence>
<sequence length="259" mass="27608">MPSIESTSSGESSTGTPLLETRGITVRFGGHTAVKEASIAVERGTVTGLIGPNGAGKTTLFNTVTGLQKPSEGKVFIDGVDVTSKAPYKRARMGLARTFQRLELFLSLSVRDNLRVAGDIHRTGSRRHRKDLEAETDRLLELTGLADVAGKDVSDIPTGRARVVEVARALMTDPRVLLLDEPASGQTEKETEDFADLLVRLAADGLGICLVEHDLPLVMKVCSQIHVLDYGALIASGTPEHVRNDPAVIAAYIGTEAVA</sequence>
<gene>
    <name evidence="6" type="ORF">FK531_12640</name>
</gene>
<accession>A0A541B8K5</accession>
<dbReference type="InterPro" id="IPR027417">
    <property type="entry name" value="P-loop_NTPase"/>
</dbReference>
<dbReference type="InterPro" id="IPR003439">
    <property type="entry name" value="ABC_transporter-like_ATP-bd"/>
</dbReference>
<protein>
    <submittedName>
        <fullName evidence="6">ABC transporter ATP-binding protein</fullName>
    </submittedName>
</protein>
<keyword evidence="3 6" id="KW-0067">ATP-binding</keyword>
<evidence type="ECO:0000256" key="3">
    <source>
        <dbReference type="ARBA" id="ARBA00022840"/>
    </source>
</evidence>
<proteinExistence type="predicted"/>
<dbReference type="GO" id="GO:0005524">
    <property type="term" value="F:ATP binding"/>
    <property type="evidence" value="ECO:0007669"/>
    <property type="project" value="UniProtKB-KW"/>
</dbReference>
<dbReference type="PANTHER" id="PTHR45772:SF7">
    <property type="entry name" value="AMINO ACID ABC TRANSPORTER ATP-BINDING PROTEIN"/>
    <property type="match status" value="1"/>
</dbReference>
<dbReference type="SUPFAM" id="SSF52540">
    <property type="entry name" value="P-loop containing nucleoside triphosphate hydrolases"/>
    <property type="match status" value="1"/>
</dbReference>
<dbReference type="GO" id="GO:0015192">
    <property type="term" value="F:L-phenylalanine transmembrane transporter activity"/>
    <property type="evidence" value="ECO:0007669"/>
    <property type="project" value="TreeGrafter"/>
</dbReference>
<evidence type="ECO:0000256" key="2">
    <source>
        <dbReference type="ARBA" id="ARBA00022741"/>
    </source>
</evidence>
<dbReference type="GO" id="GO:0005886">
    <property type="term" value="C:plasma membrane"/>
    <property type="evidence" value="ECO:0007669"/>
    <property type="project" value="TreeGrafter"/>
</dbReference>
<comment type="caution">
    <text evidence="6">The sequence shown here is derived from an EMBL/GenBank/DDBJ whole genome shotgun (WGS) entry which is preliminary data.</text>
</comment>
<evidence type="ECO:0000256" key="4">
    <source>
        <dbReference type="SAM" id="MobiDB-lite"/>
    </source>
</evidence>
<dbReference type="GO" id="GO:1903805">
    <property type="term" value="P:L-valine import across plasma membrane"/>
    <property type="evidence" value="ECO:0007669"/>
    <property type="project" value="TreeGrafter"/>
</dbReference>
<dbReference type="AlphaFoldDB" id="A0A541B8K5"/>
<evidence type="ECO:0000313" key="7">
    <source>
        <dbReference type="Proteomes" id="UP000316256"/>
    </source>
</evidence>
<dbReference type="Proteomes" id="UP000316256">
    <property type="component" value="Unassembled WGS sequence"/>
</dbReference>
<dbReference type="PANTHER" id="PTHR45772">
    <property type="entry name" value="CONSERVED COMPONENT OF ABC TRANSPORTER FOR NATURAL AMINO ACIDS-RELATED"/>
    <property type="match status" value="1"/>
</dbReference>
<dbReference type="InterPro" id="IPR051120">
    <property type="entry name" value="ABC_AA/LPS_Transport"/>
</dbReference>
<name>A0A541B8K5_9NOCA</name>
<dbReference type="SMART" id="SM00382">
    <property type="entry name" value="AAA"/>
    <property type="match status" value="1"/>
</dbReference>
<organism evidence="6 7">
    <name type="scientific">Rhodococcus spelaei</name>
    <dbReference type="NCBI Taxonomy" id="2546320"/>
    <lineage>
        <taxon>Bacteria</taxon>
        <taxon>Bacillati</taxon>
        <taxon>Actinomycetota</taxon>
        <taxon>Actinomycetes</taxon>
        <taxon>Mycobacteriales</taxon>
        <taxon>Nocardiaceae</taxon>
        <taxon>Rhodococcus</taxon>
    </lineage>
</organism>
<dbReference type="Gene3D" id="3.40.50.300">
    <property type="entry name" value="P-loop containing nucleotide triphosphate hydrolases"/>
    <property type="match status" value="1"/>
</dbReference>
<dbReference type="RefSeq" id="WP_142099825.1">
    <property type="nucleotide sequence ID" value="NZ_VIGH01000005.1"/>
</dbReference>
<dbReference type="GO" id="GO:1903806">
    <property type="term" value="P:L-isoleucine import across plasma membrane"/>
    <property type="evidence" value="ECO:0007669"/>
    <property type="project" value="TreeGrafter"/>
</dbReference>
<dbReference type="OrthoDB" id="3396710at2"/>
<dbReference type="GO" id="GO:0015808">
    <property type="term" value="P:L-alanine transport"/>
    <property type="evidence" value="ECO:0007669"/>
    <property type="project" value="TreeGrafter"/>
</dbReference>
<dbReference type="CDD" id="cd03219">
    <property type="entry name" value="ABC_Mj1267_LivG_branched"/>
    <property type="match status" value="1"/>
</dbReference>
<dbReference type="Pfam" id="PF00005">
    <property type="entry name" value="ABC_tran"/>
    <property type="match status" value="1"/>
</dbReference>
<feature type="compositionally biased region" description="Low complexity" evidence="4">
    <location>
        <begin position="1"/>
        <end position="16"/>
    </location>
</feature>
<feature type="domain" description="ABC transporter" evidence="5">
    <location>
        <begin position="19"/>
        <end position="255"/>
    </location>
</feature>
<dbReference type="PROSITE" id="PS50893">
    <property type="entry name" value="ABC_TRANSPORTER_2"/>
    <property type="match status" value="1"/>
</dbReference>
<dbReference type="Pfam" id="PF12399">
    <property type="entry name" value="BCA_ABC_TP_C"/>
    <property type="match status" value="1"/>
</dbReference>